<evidence type="ECO:0000256" key="3">
    <source>
        <dbReference type="SAM" id="MobiDB-lite"/>
    </source>
</evidence>
<feature type="compositionally biased region" description="Basic and acidic residues" evidence="3">
    <location>
        <begin position="1"/>
        <end position="14"/>
    </location>
</feature>
<keyword evidence="6" id="KW-1185">Reference proteome</keyword>
<proteinExistence type="predicted"/>
<name>A0A1X2L7V6_9MYCO</name>
<keyword evidence="4" id="KW-1133">Transmembrane helix</keyword>
<dbReference type="AlphaFoldDB" id="A0A1X2L7V6"/>
<dbReference type="PANTHER" id="PTHR37042">
    <property type="entry name" value="OUTER MEMBRANE PROTEIN RV1973"/>
    <property type="match status" value="1"/>
</dbReference>
<protein>
    <submittedName>
        <fullName evidence="5">Mce protein</fullName>
    </submittedName>
</protein>
<feature type="compositionally biased region" description="Low complexity" evidence="3">
    <location>
        <begin position="32"/>
        <end position="47"/>
    </location>
</feature>
<feature type="region of interest" description="Disordered" evidence="3">
    <location>
        <begin position="1"/>
        <end position="80"/>
    </location>
</feature>
<dbReference type="OrthoDB" id="4774723at2"/>
<dbReference type="RefSeq" id="WP_085289224.1">
    <property type="nucleotide sequence ID" value="NZ_NCXM01000006.1"/>
</dbReference>
<feature type="transmembrane region" description="Helical" evidence="4">
    <location>
        <begin position="87"/>
        <end position="110"/>
    </location>
</feature>
<evidence type="ECO:0000256" key="1">
    <source>
        <dbReference type="ARBA" id="ARBA00004370"/>
    </source>
</evidence>
<comment type="subcellular location">
    <subcellularLocation>
        <location evidence="1">Membrane</location>
    </subcellularLocation>
</comment>
<reference evidence="5 6" key="1">
    <citation type="submission" date="2017-04" db="EMBL/GenBank/DDBJ databases">
        <title>The new phylogeny of genus Mycobacterium.</title>
        <authorList>
            <person name="Tortoli E."/>
            <person name="Trovato A."/>
            <person name="Cirillo D.M."/>
        </authorList>
    </citation>
    <scope>NUCLEOTIDE SEQUENCE [LARGE SCALE GENOMIC DNA]</scope>
    <source>
        <strain evidence="5 6">DSM 45247</strain>
    </source>
</reference>
<organism evidence="5 6">
    <name type="scientific">Mycolicibacterium vulneris</name>
    <dbReference type="NCBI Taxonomy" id="547163"/>
    <lineage>
        <taxon>Bacteria</taxon>
        <taxon>Bacillati</taxon>
        <taxon>Actinomycetota</taxon>
        <taxon>Actinomycetes</taxon>
        <taxon>Mycobacteriales</taxon>
        <taxon>Mycobacteriaceae</taxon>
        <taxon>Mycolicibacterium</taxon>
    </lineage>
</organism>
<evidence type="ECO:0000313" key="6">
    <source>
        <dbReference type="Proteomes" id="UP000242320"/>
    </source>
</evidence>
<accession>A0A1X2L7V6</accession>
<sequence>MAEHADATQEKLSETDLAATSASAGPPDEGSSEAVTADETTAEAPASDNPTVEAQDDEVEDYDASVDDAAEPDAEDPAPAKKLRSPALLATVFGLVTVVGLAALGGWFGYQTYQSHQAQQQRELMVRIGRQGALNLTTIDWQHADADVQRILDSATGTFYDDFSHRSKPFIDVVKKAQSKSVGTITEAGLESQSGNEAQVLVAVSVKTSNLGAAEQDPRHWRMRVIVQKVGNDMKVSNVAFVP</sequence>
<dbReference type="GO" id="GO:0016020">
    <property type="term" value="C:membrane"/>
    <property type="evidence" value="ECO:0007669"/>
    <property type="project" value="UniProtKB-SubCell"/>
</dbReference>
<dbReference type="EMBL" id="NCXM01000006">
    <property type="protein sequence ID" value="OSC30088.1"/>
    <property type="molecule type" value="Genomic_DNA"/>
</dbReference>
<comment type="caution">
    <text evidence="5">The sequence shown here is derived from an EMBL/GenBank/DDBJ whole genome shotgun (WGS) entry which is preliminary data.</text>
</comment>
<dbReference type="PANTHER" id="PTHR37042:SF4">
    <property type="entry name" value="OUTER MEMBRANE PROTEIN RV1973"/>
    <property type="match status" value="1"/>
</dbReference>
<gene>
    <name evidence="5" type="ORF">B8W69_07200</name>
</gene>
<keyword evidence="4" id="KW-0812">Transmembrane</keyword>
<keyword evidence="2 4" id="KW-0472">Membrane</keyword>
<evidence type="ECO:0000256" key="2">
    <source>
        <dbReference type="ARBA" id="ARBA00023136"/>
    </source>
</evidence>
<dbReference type="Proteomes" id="UP000242320">
    <property type="component" value="Unassembled WGS sequence"/>
</dbReference>
<evidence type="ECO:0000313" key="5">
    <source>
        <dbReference type="EMBL" id="OSC30088.1"/>
    </source>
</evidence>
<feature type="compositionally biased region" description="Acidic residues" evidence="3">
    <location>
        <begin position="54"/>
        <end position="76"/>
    </location>
</feature>
<evidence type="ECO:0000256" key="4">
    <source>
        <dbReference type="SAM" id="Phobius"/>
    </source>
</evidence>